<dbReference type="GO" id="GO:0005634">
    <property type="term" value="C:nucleus"/>
    <property type="evidence" value="ECO:0007669"/>
    <property type="project" value="UniProtKB-UniRule"/>
</dbReference>
<dbReference type="GO" id="GO:0003677">
    <property type="term" value="F:DNA binding"/>
    <property type="evidence" value="ECO:0007669"/>
    <property type="project" value="UniProtKB-UniRule"/>
</dbReference>
<dbReference type="InterPro" id="IPR009071">
    <property type="entry name" value="HMG_box_dom"/>
</dbReference>
<dbReference type="OrthoDB" id="3213154at2759"/>
<dbReference type="InParanoid" id="A0A067MYK0"/>
<feature type="compositionally biased region" description="Low complexity" evidence="2">
    <location>
        <begin position="122"/>
        <end position="134"/>
    </location>
</feature>
<dbReference type="SUPFAM" id="SSF47095">
    <property type="entry name" value="HMG-box"/>
    <property type="match status" value="2"/>
</dbReference>
<accession>A0A067MYK0</accession>
<feature type="compositionally biased region" description="Basic and acidic residues" evidence="2">
    <location>
        <begin position="105"/>
        <end position="119"/>
    </location>
</feature>
<feature type="region of interest" description="Disordered" evidence="2">
    <location>
        <begin position="101"/>
        <end position="143"/>
    </location>
</feature>
<evidence type="ECO:0000313" key="5">
    <source>
        <dbReference type="Proteomes" id="UP000027195"/>
    </source>
</evidence>
<feature type="DNA-binding region" description="HMG box" evidence="1">
    <location>
        <begin position="269"/>
        <end position="347"/>
    </location>
</feature>
<evidence type="ECO:0000313" key="4">
    <source>
        <dbReference type="EMBL" id="KDQ16621.1"/>
    </source>
</evidence>
<dbReference type="FunCoup" id="A0A067MYK0">
    <property type="interactions" value="16"/>
</dbReference>
<keyword evidence="1" id="KW-0238">DNA-binding</keyword>
<dbReference type="SMART" id="SM00398">
    <property type="entry name" value="HMG"/>
    <property type="match status" value="2"/>
</dbReference>
<name>A0A067MYK0_BOTB1</name>
<dbReference type="Proteomes" id="UP000027195">
    <property type="component" value="Unassembled WGS sequence"/>
</dbReference>
<sequence length="355" mass="39947">MAKQVPTCTCTPRAHHTLKVIAVANPAYPAAESEMNSLFAARRVPALFRSTFPPTATLHRTLFASPRPQLAARVPKSSSNDALAEDKPGITVVKRATAKAGAAKKAKDADAKPKVELRSKTKATTTKARQTPAKSKVKAATKPKELKVAKPAPIAVKKTAMKEPRPVLFTPPPKGPGSPYVLYYLEQLGHSSEVPSARLADQRWRKLTDAKKQVWMEKSSLKRTEWKKELVQWKTQQTPEGLKQYRLQTRKYRREIQAIQRASYATPRPIFPQTGYMRFLSEYRADPKNWEGAPEGTSVHERQVRPRYIIKHASAKWREMSDAEKAPYTAPAEEAFKKYRKDVVRWLEVEAAAKA</sequence>
<organism evidence="4 5">
    <name type="scientific">Botryobasidium botryosum (strain FD-172 SS1)</name>
    <dbReference type="NCBI Taxonomy" id="930990"/>
    <lineage>
        <taxon>Eukaryota</taxon>
        <taxon>Fungi</taxon>
        <taxon>Dikarya</taxon>
        <taxon>Basidiomycota</taxon>
        <taxon>Agaricomycotina</taxon>
        <taxon>Agaricomycetes</taxon>
        <taxon>Cantharellales</taxon>
        <taxon>Botryobasidiaceae</taxon>
        <taxon>Botryobasidium</taxon>
    </lineage>
</organism>
<feature type="DNA-binding region" description="HMG box" evidence="1">
    <location>
        <begin position="173"/>
        <end position="234"/>
    </location>
</feature>
<proteinExistence type="predicted"/>
<gene>
    <name evidence="4" type="ORF">BOTBODRAFT_30544</name>
</gene>
<reference evidence="5" key="1">
    <citation type="journal article" date="2014" name="Proc. Natl. Acad. Sci. U.S.A.">
        <title>Extensive sampling of basidiomycete genomes demonstrates inadequacy of the white-rot/brown-rot paradigm for wood decay fungi.</title>
        <authorList>
            <person name="Riley R."/>
            <person name="Salamov A.A."/>
            <person name="Brown D.W."/>
            <person name="Nagy L.G."/>
            <person name="Floudas D."/>
            <person name="Held B.W."/>
            <person name="Levasseur A."/>
            <person name="Lombard V."/>
            <person name="Morin E."/>
            <person name="Otillar R."/>
            <person name="Lindquist E.A."/>
            <person name="Sun H."/>
            <person name="LaButti K.M."/>
            <person name="Schmutz J."/>
            <person name="Jabbour D."/>
            <person name="Luo H."/>
            <person name="Baker S.E."/>
            <person name="Pisabarro A.G."/>
            <person name="Walton J.D."/>
            <person name="Blanchette R.A."/>
            <person name="Henrissat B."/>
            <person name="Martin F."/>
            <person name="Cullen D."/>
            <person name="Hibbett D.S."/>
            <person name="Grigoriev I.V."/>
        </authorList>
    </citation>
    <scope>NUCLEOTIDE SEQUENCE [LARGE SCALE GENOMIC DNA]</scope>
    <source>
        <strain evidence="5">FD-172 SS1</strain>
    </source>
</reference>
<evidence type="ECO:0000256" key="1">
    <source>
        <dbReference type="PROSITE-ProRule" id="PRU00267"/>
    </source>
</evidence>
<dbReference type="AlphaFoldDB" id="A0A067MYK0"/>
<dbReference type="HOGENOM" id="CLU_780716_0_0_1"/>
<dbReference type="InterPro" id="IPR036910">
    <property type="entry name" value="HMG_box_dom_sf"/>
</dbReference>
<dbReference type="Pfam" id="PF00505">
    <property type="entry name" value="HMG_box"/>
    <property type="match status" value="1"/>
</dbReference>
<feature type="domain" description="HMG box" evidence="3">
    <location>
        <begin position="269"/>
        <end position="347"/>
    </location>
</feature>
<keyword evidence="5" id="KW-1185">Reference proteome</keyword>
<evidence type="ECO:0000256" key="2">
    <source>
        <dbReference type="SAM" id="MobiDB-lite"/>
    </source>
</evidence>
<evidence type="ECO:0000259" key="3">
    <source>
        <dbReference type="PROSITE" id="PS50118"/>
    </source>
</evidence>
<feature type="domain" description="HMG box" evidence="3">
    <location>
        <begin position="173"/>
        <end position="234"/>
    </location>
</feature>
<dbReference type="Gene3D" id="1.10.30.10">
    <property type="entry name" value="High mobility group box domain"/>
    <property type="match status" value="2"/>
</dbReference>
<dbReference type="PROSITE" id="PS50118">
    <property type="entry name" value="HMG_BOX_2"/>
    <property type="match status" value="2"/>
</dbReference>
<dbReference type="EMBL" id="KL198026">
    <property type="protein sequence ID" value="KDQ16621.1"/>
    <property type="molecule type" value="Genomic_DNA"/>
</dbReference>
<keyword evidence="1" id="KW-0539">Nucleus</keyword>
<protein>
    <recommendedName>
        <fullName evidence="3">HMG box domain-containing protein</fullName>
    </recommendedName>
</protein>
<dbReference type="CDD" id="cd00084">
    <property type="entry name" value="HMG-box_SF"/>
    <property type="match status" value="1"/>
</dbReference>
<dbReference type="STRING" id="930990.A0A067MYK0"/>